<dbReference type="SUPFAM" id="SSF48008">
    <property type="entry name" value="GntR ligand-binding domain-like"/>
    <property type="match status" value="1"/>
</dbReference>
<dbReference type="Proteomes" id="UP001232725">
    <property type="component" value="Unassembled WGS sequence"/>
</dbReference>
<accession>A0ABT9IN04</accession>
<evidence type="ECO:0000313" key="6">
    <source>
        <dbReference type="Proteomes" id="UP001232725"/>
    </source>
</evidence>
<proteinExistence type="predicted"/>
<name>A0ABT9IN04_9MICC</name>
<protein>
    <submittedName>
        <fullName evidence="5">GntR family transcriptional regulator</fullName>
    </submittedName>
</protein>
<dbReference type="SMART" id="SM00895">
    <property type="entry name" value="FCD"/>
    <property type="match status" value="1"/>
</dbReference>
<dbReference type="SUPFAM" id="SSF46785">
    <property type="entry name" value="Winged helix' DNA-binding domain"/>
    <property type="match status" value="1"/>
</dbReference>
<dbReference type="CDD" id="cd07377">
    <property type="entry name" value="WHTH_GntR"/>
    <property type="match status" value="1"/>
</dbReference>
<dbReference type="PANTHER" id="PTHR43537:SF45">
    <property type="entry name" value="GNTR FAMILY REGULATORY PROTEIN"/>
    <property type="match status" value="1"/>
</dbReference>
<feature type="domain" description="HTH gntR-type" evidence="4">
    <location>
        <begin position="19"/>
        <end position="86"/>
    </location>
</feature>
<dbReference type="InterPro" id="IPR036388">
    <property type="entry name" value="WH-like_DNA-bd_sf"/>
</dbReference>
<evidence type="ECO:0000313" key="5">
    <source>
        <dbReference type="EMBL" id="MDP5226962.1"/>
    </source>
</evidence>
<dbReference type="Gene3D" id="1.20.120.530">
    <property type="entry name" value="GntR ligand-binding domain-like"/>
    <property type="match status" value="1"/>
</dbReference>
<dbReference type="InterPro" id="IPR000524">
    <property type="entry name" value="Tscrpt_reg_HTH_GntR"/>
</dbReference>
<evidence type="ECO:0000256" key="2">
    <source>
        <dbReference type="ARBA" id="ARBA00023125"/>
    </source>
</evidence>
<dbReference type="Pfam" id="PF07729">
    <property type="entry name" value="FCD"/>
    <property type="match status" value="1"/>
</dbReference>
<dbReference type="InterPro" id="IPR008920">
    <property type="entry name" value="TF_FadR/GntR_C"/>
</dbReference>
<dbReference type="InterPro" id="IPR011711">
    <property type="entry name" value="GntR_C"/>
</dbReference>
<dbReference type="PROSITE" id="PS50949">
    <property type="entry name" value="HTH_GNTR"/>
    <property type="match status" value="1"/>
</dbReference>
<comment type="caution">
    <text evidence="5">The sequence shown here is derived from an EMBL/GenBank/DDBJ whole genome shotgun (WGS) entry which is preliminary data.</text>
</comment>
<sequence>MSSDEVLEGLRREARAAHAETAQWVAAVLRQRIADGSLTPGTKLPEEPFREALGVSRNTLREAFATLHAERVVTRIPNRGVFVAHPTADDVREIYRVRKLVEPAALLWATRLDVAELAAIVRRGRAAVTALDVPGMAGANQEFHRSIVSASGSERLDVLMEQVLAEMRLVFAAMGWDPRFHAPYVEGNERIVALLESGDRSRAAEYLGEYLGRAEEQLLEAVQARG</sequence>
<gene>
    <name evidence="5" type="ORF">Q9R02_07355</name>
</gene>
<evidence type="ECO:0000256" key="1">
    <source>
        <dbReference type="ARBA" id="ARBA00023015"/>
    </source>
</evidence>
<keyword evidence="6" id="KW-1185">Reference proteome</keyword>
<organism evidence="5 6">
    <name type="scientific">Arthrobacter horti</name>
    <dbReference type="NCBI Taxonomy" id="3068273"/>
    <lineage>
        <taxon>Bacteria</taxon>
        <taxon>Bacillati</taxon>
        <taxon>Actinomycetota</taxon>
        <taxon>Actinomycetes</taxon>
        <taxon>Micrococcales</taxon>
        <taxon>Micrococcaceae</taxon>
        <taxon>Arthrobacter</taxon>
    </lineage>
</organism>
<keyword evidence="2" id="KW-0238">DNA-binding</keyword>
<evidence type="ECO:0000259" key="4">
    <source>
        <dbReference type="PROSITE" id="PS50949"/>
    </source>
</evidence>
<dbReference type="SMART" id="SM00345">
    <property type="entry name" value="HTH_GNTR"/>
    <property type="match status" value="1"/>
</dbReference>
<reference evidence="5 6" key="1">
    <citation type="submission" date="2023-08" db="EMBL/GenBank/DDBJ databases">
        <title>Arthrobacter horti sp. nov., isolated from forest soil.</title>
        <authorList>
            <person name="Park M."/>
        </authorList>
    </citation>
    <scope>NUCLEOTIDE SEQUENCE [LARGE SCALE GENOMIC DNA]</scope>
    <source>
        <strain evidence="5 6">YJM1</strain>
    </source>
</reference>
<keyword evidence="1" id="KW-0805">Transcription regulation</keyword>
<dbReference type="InterPro" id="IPR036390">
    <property type="entry name" value="WH_DNA-bd_sf"/>
</dbReference>
<keyword evidence="3" id="KW-0804">Transcription</keyword>
<evidence type="ECO:0000256" key="3">
    <source>
        <dbReference type="ARBA" id="ARBA00023163"/>
    </source>
</evidence>
<dbReference type="PANTHER" id="PTHR43537">
    <property type="entry name" value="TRANSCRIPTIONAL REGULATOR, GNTR FAMILY"/>
    <property type="match status" value="1"/>
</dbReference>
<dbReference type="EMBL" id="JAVALS010000003">
    <property type="protein sequence ID" value="MDP5226962.1"/>
    <property type="molecule type" value="Genomic_DNA"/>
</dbReference>
<dbReference type="Gene3D" id="1.10.10.10">
    <property type="entry name" value="Winged helix-like DNA-binding domain superfamily/Winged helix DNA-binding domain"/>
    <property type="match status" value="1"/>
</dbReference>
<dbReference type="Pfam" id="PF00392">
    <property type="entry name" value="GntR"/>
    <property type="match status" value="1"/>
</dbReference>
<dbReference type="RefSeq" id="WP_305996005.1">
    <property type="nucleotide sequence ID" value="NZ_JAVALS010000003.1"/>
</dbReference>